<dbReference type="InterPro" id="IPR011074">
    <property type="entry name" value="CRAL/TRIO_N_dom"/>
</dbReference>
<proteinExistence type="predicted"/>
<gene>
    <name evidence="2" type="ORF">Agub_g1118</name>
</gene>
<dbReference type="SMART" id="SM00516">
    <property type="entry name" value="SEC14"/>
    <property type="match status" value="1"/>
</dbReference>
<feature type="non-terminal residue" evidence="2">
    <location>
        <position position="246"/>
    </location>
</feature>
<dbReference type="CDD" id="cd00170">
    <property type="entry name" value="SEC14"/>
    <property type="match status" value="1"/>
</dbReference>
<dbReference type="Gene3D" id="3.40.525.10">
    <property type="entry name" value="CRAL-TRIO lipid binding domain"/>
    <property type="match status" value="1"/>
</dbReference>
<dbReference type="PANTHER" id="PTHR45824">
    <property type="entry name" value="GH16843P"/>
    <property type="match status" value="1"/>
</dbReference>
<dbReference type="SMART" id="SM01100">
    <property type="entry name" value="CRAL_TRIO_N"/>
    <property type="match status" value="1"/>
</dbReference>
<keyword evidence="3" id="KW-1185">Reference proteome</keyword>
<organism evidence="2 3">
    <name type="scientific">Astrephomene gubernaculifera</name>
    <dbReference type="NCBI Taxonomy" id="47775"/>
    <lineage>
        <taxon>Eukaryota</taxon>
        <taxon>Viridiplantae</taxon>
        <taxon>Chlorophyta</taxon>
        <taxon>core chlorophytes</taxon>
        <taxon>Chlorophyceae</taxon>
        <taxon>CS clade</taxon>
        <taxon>Chlamydomonadales</taxon>
        <taxon>Astrephomenaceae</taxon>
        <taxon>Astrephomene</taxon>
    </lineage>
</organism>
<dbReference type="PROSITE" id="PS50191">
    <property type="entry name" value="CRAL_TRIO"/>
    <property type="match status" value="1"/>
</dbReference>
<dbReference type="AlphaFoldDB" id="A0AAD3DEY6"/>
<evidence type="ECO:0000313" key="2">
    <source>
        <dbReference type="EMBL" id="GFR40545.1"/>
    </source>
</evidence>
<dbReference type="SUPFAM" id="SSF52087">
    <property type="entry name" value="CRAL/TRIO domain"/>
    <property type="match status" value="1"/>
</dbReference>
<dbReference type="SUPFAM" id="SSF46938">
    <property type="entry name" value="CRAL/TRIO N-terminal domain"/>
    <property type="match status" value="1"/>
</dbReference>
<feature type="domain" description="CRAL-TRIO" evidence="1">
    <location>
        <begin position="74"/>
        <end position="238"/>
    </location>
</feature>
<protein>
    <recommendedName>
        <fullName evidence="1">CRAL-TRIO domain-containing protein</fullName>
    </recommendedName>
</protein>
<dbReference type="PANTHER" id="PTHR45824:SF6">
    <property type="entry name" value="F16L1.9 PROTEIN"/>
    <property type="match status" value="1"/>
</dbReference>
<dbReference type="InterPro" id="IPR036273">
    <property type="entry name" value="CRAL/TRIO_N_dom_sf"/>
</dbReference>
<evidence type="ECO:0000313" key="3">
    <source>
        <dbReference type="Proteomes" id="UP001054857"/>
    </source>
</evidence>
<evidence type="ECO:0000259" key="1">
    <source>
        <dbReference type="PROSITE" id="PS50191"/>
    </source>
</evidence>
<dbReference type="GO" id="GO:0008526">
    <property type="term" value="F:phosphatidylinositol transfer activity"/>
    <property type="evidence" value="ECO:0007669"/>
    <property type="project" value="TreeGrafter"/>
</dbReference>
<dbReference type="InterPro" id="IPR052578">
    <property type="entry name" value="PI_Transfer_CRAL-TRIO"/>
</dbReference>
<dbReference type="Pfam" id="PF03765">
    <property type="entry name" value="CRAL_TRIO_N"/>
    <property type="match status" value="1"/>
</dbReference>
<dbReference type="InterPro" id="IPR036865">
    <property type="entry name" value="CRAL-TRIO_dom_sf"/>
</dbReference>
<comment type="caution">
    <text evidence="2">The sequence shown here is derived from an EMBL/GenBank/DDBJ whole genome shotgun (WGS) entry which is preliminary data.</text>
</comment>
<name>A0AAD3DEY6_9CHLO</name>
<sequence>MSAELTEREKELVAQLKAEVAPIVEQHACLKAFCIEHTYVRYLRARSWNLQRATKMLKATLEWRLEYKPHLIKWEEVQEESATGKLYVYHVPDKQGRPIVLMRPRNQNTKDTERQVRHLIYTLEVASRLADQNGVGKFAWLLDFNGYSLSNAPPLKVSLHCNSVLANHYPERLGLACCYHAPTLFSMTWKAVQPFIDPVTKQKIVFVEKGAQGNAEMAARFPIDQVEQCMGGNLPGYAYDHDKFTA</sequence>
<accession>A0AAD3DEY6</accession>
<dbReference type="EMBL" id="BMAR01000001">
    <property type="protein sequence ID" value="GFR40545.1"/>
    <property type="molecule type" value="Genomic_DNA"/>
</dbReference>
<dbReference type="InterPro" id="IPR001251">
    <property type="entry name" value="CRAL-TRIO_dom"/>
</dbReference>
<dbReference type="Pfam" id="PF00650">
    <property type="entry name" value="CRAL_TRIO"/>
    <property type="match status" value="1"/>
</dbReference>
<reference evidence="2 3" key="1">
    <citation type="journal article" date="2021" name="Sci. Rep.">
        <title>Genome sequencing of the multicellular alga Astrephomene provides insights into convergent evolution of germ-soma differentiation.</title>
        <authorList>
            <person name="Yamashita S."/>
            <person name="Yamamoto K."/>
            <person name="Matsuzaki R."/>
            <person name="Suzuki S."/>
            <person name="Yamaguchi H."/>
            <person name="Hirooka S."/>
            <person name="Minakuchi Y."/>
            <person name="Miyagishima S."/>
            <person name="Kawachi M."/>
            <person name="Toyoda A."/>
            <person name="Nozaki H."/>
        </authorList>
    </citation>
    <scope>NUCLEOTIDE SEQUENCE [LARGE SCALE GENOMIC DNA]</scope>
    <source>
        <strain evidence="2 3">NIES-4017</strain>
    </source>
</reference>
<dbReference type="Proteomes" id="UP001054857">
    <property type="component" value="Unassembled WGS sequence"/>
</dbReference>